<evidence type="ECO:0000313" key="9">
    <source>
        <dbReference type="EMBL" id="GEN60522.1"/>
    </source>
</evidence>
<comment type="similarity">
    <text evidence="2 7">Belongs to the FPP/GGPP synthase family.</text>
</comment>
<dbReference type="Pfam" id="PF00348">
    <property type="entry name" value="polyprenyl_synt"/>
    <property type="match status" value="1"/>
</dbReference>
<evidence type="ECO:0000256" key="3">
    <source>
        <dbReference type="ARBA" id="ARBA00022679"/>
    </source>
</evidence>
<feature type="region of interest" description="Disordered" evidence="8">
    <location>
        <begin position="1"/>
        <end position="24"/>
    </location>
</feature>
<keyword evidence="6" id="KW-0414">Isoprene biosynthesis</keyword>
<dbReference type="FunFam" id="1.10.600.10:FF:000001">
    <property type="entry name" value="Geranylgeranyl diphosphate synthase"/>
    <property type="match status" value="1"/>
</dbReference>
<evidence type="ECO:0000256" key="4">
    <source>
        <dbReference type="ARBA" id="ARBA00022723"/>
    </source>
</evidence>
<dbReference type="NCBIfam" id="NF045485">
    <property type="entry name" value="FPPsyn"/>
    <property type="match status" value="1"/>
</dbReference>
<comment type="caution">
    <text evidence="9">The sequence shown here is derived from an EMBL/GenBank/DDBJ whole genome shotgun (WGS) entry which is preliminary data.</text>
</comment>
<proteinExistence type="inferred from homology"/>
<dbReference type="Proteomes" id="UP000321635">
    <property type="component" value="Unassembled WGS sequence"/>
</dbReference>
<dbReference type="SFLD" id="SFLDG01017">
    <property type="entry name" value="Polyprenyl_Transferase_Like"/>
    <property type="match status" value="1"/>
</dbReference>
<evidence type="ECO:0000313" key="10">
    <source>
        <dbReference type="Proteomes" id="UP000321635"/>
    </source>
</evidence>
<evidence type="ECO:0000256" key="1">
    <source>
        <dbReference type="ARBA" id="ARBA00001946"/>
    </source>
</evidence>
<keyword evidence="10" id="KW-1185">Reference proteome</keyword>
<evidence type="ECO:0000256" key="8">
    <source>
        <dbReference type="SAM" id="MobiDB-lite"/>
    </source>
</evidence>
<dbReference type="SUPFAM" id="SSF48576">
    <property type="entry name" value="Terpenoid synthases"/>
    <property type="match status" value="1"/>
</dbReference>
<dbReference type="OrthoDB" id="9805316at2"/>
<dbReference type="SFLD" id="SFLDS00005">
    <property type="entry name" value="Isoprenoid_Synthase_Type_I"/>
    <property type="match status" value="1"/>
</dbReference>
<keyword evidence="3 7" id="KW-0808">Transferase</keyword>
<dbReference type="InterPro" id="IPR033749">
    <property type="entry name" value="Polyprenyl_synt_CS"/>
</dbReference>
<dbReference type="PANTHER" id="PTHR43281">
    <property type="entry name" value="FARNESYL DIPHOSPHATE SYNTHASE"/>
    <property type="match status" value="1"/>
</dbReference>
<feature type="compositionally biased region" description="Polar residues" evidence="8">
    <location>
        <begin position="1"/>
        <end position="15"/>
    </location>
</feature>
<dbReference type="GO" id="GO:0016114">
    <property type="term" value="P:terpenoid biosynthetic process"/>
    <property type="evidence" value="ECO:0007669"/>
    <property type="project" value="UniProtKB-ARBA"/>
</dbReference>
<accession>A0A511XC66</accession>
<dbReference type="CDD" id="cd00685">
    <property type="entry name" value="Trans_IPPS_HT"/>
    <property type="match status" value="1"/>
</dbReference>
<dbReference type="InterPro" id="IPR008949">
    <property type="entry name" value="Isoprenoid_synthase_dom_sf"/>
</dbReference>
<comment type="cofactor">
    <cofactor evidence="1">
        <name>Mg(2+)</name>
        <dbReference type="ChEBI" id="CHEBI:18420"/>
    </cofactor>
</comment>
<dbReference type="InterPro" id="IPR053378">
    <property type="entry name" value="Prenyl_diphosphate_synthase"/>
</dbReference>
<sequence>MTITGAVQRTASPVASQGLEGNSAGDGVALRASLRDRAAAIEAAVDALIPAVPGPEARVVDAMRYATLGGGKRLRGYLVAEVAALFAEGADADARAYRVSASVEMLHAYSLVHDDLPAMDDDDLRRGQPSTHRKFDEATAILAGDALQTRAFEILAETATHSDAVVRTDLVLALARASGAAGMVGGQMIDMEGEGRSLSLEEVRHLHALKTGRLIQYSAEAGAILGQATTEQRERLAAYGRDIGAAFQIADDVLDATASAEELGKTAGKDLAAEKSTFVALLGVDGARREAEALARRATEALAPFGEKAERLRDLARYVVERRS</sequence>
<protein>
    <submittedName>
        <fullName evidence="9">Farnesyl-diphosphate synthase</fullName>
    </submittedName>
</protein>
<reference evidence="9 10" key="1">
    <citation type="submission" date="2019-07" db="EMBL/GenBank/DDBJ databases">
        <title>Whole genome shotgun sequence of Acetobacter nitrogenifigens NBRC 105050.</title>
        <authorList>
            <person name="Hosoyama A."/>
            <person name="Uohara A."/>
            <person name="Ohji S."/>
            <person name="Ichikawa N."/>
        </authorList>
    </citation>
    <scope>NUCLEOTIDE SEQUENCE [LARGE SCALE GENOMIC DNA]</scope>
    <source>
        <strain evidence="9 10">NBRC 105050</strain>
    </source>
</reference>
<evidence type="ECO:0000256" key="6">
    <source>
        <dbReference type="ARBA" id="ARBA00023229"/>
    </source>
</evidence>
<evidence type="ECO:0000256" key="2">
    <source>
        <dbReference type="ARBA" id="ARBA00006706"/>
    </source>
</evidence>
<dbReference type="GO" id="GO:0005737">
    <property type="term" value="C:cytoplasm"/>
    <property type="evidence" value="ECO:0007669"/>
    <property type="project" value="UniProtKB-ARBA"/>
</dbReference>
<evidence type="ECO:0000256" key="5">
    <source>
        <dbReference type="ARBA" id="ARBA00022842"/>
    </source>
</evidence>
<dbReference type="Gene3D" id="1.10.600.10">
    <property type="entry name" value="Farnesyl Diphosphate Synthase"/>
    <property type="match status" value="1"/>
</dbReference>
<dbReference type="GO" id="GO:0004659">
    <property type="term" value="F:prenyltransferase activity"/>
    <property type="evidence" value="ECO:0007669"/>
    <property type="project" value="InterPro"/>
</dbReference>
<keyword evidence="5" id="KW-0460">Magnesium</keyword>
<dbReference type="AlphaFoldDB" id="A0A511XC66"/>
<organism evidence="9 10">
    <name type="scientific">Acetobacter nitrogenifigens DSM 23921 = NBRC 105050</name>
    <dbReference type="NCBI Taxonomy" id="1120919"/>
    <lineage>
        <taxon>Bacteria</taxon>
        <taxon>Pseudomonadati</taxon>
        <taxon>Pseudomonadota</taxon>
        <taxon>Alphaproteobacteria</taxon>
        <taxon>Acetobacterales</taxon>
        <taxon>Acetobacteraceae</taxon>
        <taxon>Acetobacter</taxon>
    </lineage>
</organism>
<dbReference type="STRING" id="1120919.GCA_000429165_02498"/>
<evidence type="ECO:0000256" key="7">
    <source>
        <dbReference type="RuleBase" id="RU004466"/>
    </source>
</evidence>
<dbReference type="GO" id="GO:0046872">
    <property type="term" value="F:metal ion binding"/>
    <property type="evidence" value="ECO:0007669"/>
    <property type="project" value="UniProtKB-KW"/>
</dbReference>
<dbReference type="InterPro" id="IPR000092">
    <property type="entry name" value="Polyprenyl_synt"/>
</dbReference>
<dbReference type="EMBL" id="BJYF01000019">
    <property type="protein sequence ID" value="GEN60522.1"/>
    <property type="molecule type" value="Genomic_DNA"/>
</dbReference>
<gene>
    <name evidence="9" type="ORF">ANI02nite_24060</name>
</gene>
<keyword evidence="4" id="KW-0479">Metal-binding</keyword>
<dbReference type="PANTHER" id="PTHR43281:SF1">
    <property type="entry name" value="FARNESYL DIPHOSPHATE SYNTHASE"/>
    <property type="match status" value="1"/>
</dbReference>
<name>A0A511XC66_9PROT</name>
<dbReference type="PROSITE" id="PS00723">
    <property type="entry name" value="POLYPRENYL_SYNTHASE_1"/>
    <property type="match status" value="1"/>
</dbReference>
<dbReference type="RefSeq" id="WP_084440563.1">
    <property type="nucleotide sequence ID" value="NZ_AUBI01000010.1"/>
</dbReference>
<dbReference type="PROSITE" id="PS00444">
    <property type="entry name" value="POLYPRENYL_SYNTHASE_2"/>
    <property type="match status" value="1"/>
</dbReference>